<dbReference type="FunFam" id="1.20.1220.12:FF:000001">
    <property type="entry name" value="Malate synthase"/>
    <property type="match status" value="1"/>
</dbReference>
<comment type="similarity">
    <text evidence="1">Belongs to the malate synthase family.</text>
</comment>
<dbReference type="EC" id="2.3.3.9" evidence="2"/>
<name>A0A0F7K104_9GAMM</name>
<evidence type="ECO:0000259" key="9">
    <source>
        <dbReference type="Pfam" id="PF20656"/>
    </source>
</evidence>
<feature type="domain" description="Malate synthase TIM barrel" evidence="8">
    <location>
        <begin position="154"/>
        <end position="390"/>
    </location>
</feature>
<dbReference type="Proteomes" id="UP000034410">
    <property type="component" value="Chromosome"/>
</dbReference>
<dbReference type="AlphaFoldDB" id="A0A0F7K104"/>
<evidence type="ECO:0000256" key="7">
    <source>
        <dbReference type="PIRSR" id="PIRSR001363-1"/>
    </source>
</evidence>
<dbReference type="PATRIC" id="fig|1543721.4.peg.2245"/>
<dbReference type="GO" id="GO:0004474">
    <property type="term" value="F:malate synthase activity"/>
    <property type="evidence" value="ECO:0007669"/>
    <property type="project" value="UniProtKB-EC"/>
</dbReference>
<dbReference type="InterPro" id="IPR006252">
    <property type="entry name" value="Malate_synthA"/>
</dbReference>
<keyword evidence="12" id="KW-1185">Reference proteome</keyword>
<evidence type="ECO:0000259" key="8">
    <source>
        <dbReference type="Pfam" id="PF01274"/>
    </source>
</evidence>
<dbReference type="InterPro" id="IPR046363">
    <property type="entry name" value="MS_N_TIM-barrel_dom"/>
</dbReference>
<evidence type="ECO:0000259" key="10">
    <source>
        <dbReference type="Pfam" id="PF20659"/>
    </source>
</evidence>
<evidence type="ECO:0000313" key="11">
    <source>
        <dbReference type="EMBL" id="AKH22211.1"/>
    </source>
</evidence>
<evidence type="ECO:0000256" key="6">
    <source>
        <dbReference type="ARBA" id="ARBA00047918"/>
    </source>
</evidence>
<dbReference type="Gene3D" id="3.20.20.360">
    <property type="entry name" value="Malate synthase, domain 3"/>
    <property type="match status" value="1"/>
</dbReference>
<dbReference type="PIRSF" id="PIRSF001363">
    <property type="entry name" value="Malate_synth"/>
    <property type="match status" value="1"/>
</dbReference>
<dbReference type="PANTHER" id="PTHR42902">
    <property type="entry name" value="MALATE SYNTHASE"/>
    <property type="match status" value="1"/>
</dbReference>
<proteinExistence type="inferred from homology"/>
<dbReference type="InterPro" id="IPR044856">
    <property type="entry name" value="Malate_synth_C_sf"/>
</dbReference>
<dbReference type="SUPFAM" id="SSF51645">
    <property type="entry name" value="Malate synthase G"/>
    <property type="match status" value="1"/>
</dbReference>
<feature type="active site" description="Proton acceptor" evidence="7">
    <location>
        <position position="157"/>
    </location>
</feature>
<dbReference type="InterPro" id="IPR001465">
    <property type="entry name" value="Malate_synthase_TIM"/>
</dbReference>
<evidence type="ECO:0000313" key="12">
    <source>
        <dbReference type="Proteomes" id="UP000034410"/>
    </source>
</evidence>
<reference evidence="11 12" key="1">
    <citation type="journal article" date="2015" name="Genome Announc.">
        <title>Complete Genome Sequence of Sedimenticola thiotaurini Strain SIP-G1, a Polyphosphate- and Polyhydroxyalkanoate-Accumulating Sulfur-Oxidizing Gammaproteobacterium Isolated from Salt Marsh Sediments.</title>
        <authorList>
            <person name="Flood B.E."/>
            <person name="Jones D.S."/>
            <person name="Bailey J.V."/>
        </authorList>
    </citation>
    <scope>NUCLEOTIDE SEQUENCE [LARGE SCALE GENOMIC DNA]</scope>
    <source>
        <strain evidence="11 12">SIP-G1</strain>
    </source>
</reference>
<keyword evidence="4" id="KW-0816">Tricarboxylic acid cycle</keyword>
<dbReference type="EMBL" id="CP011412">
    <property type="protein sequence ID" value="AKH22211.1"/>
    <property type="molecule type" value="Genomic_DNA"/>
</dbReference>
<evidence type="ECO:0000256" key="4">
    <source>
        <dbReference type="ARBA" id="ARBA00022532"/>
    </source>
</evidence>
<keyword evidence="3" id="KW-0329">Glyoxylate bypass</keyword>
<dbReference type="Pfam" id="PF20656">
    <property type="entry name" value="MS_N"/>
    <property type="match status" value="1"/>
</dbReference>
<dbReference type="Pfam" id="PF01274">
    <property type="entry name" value="MS_TIM-barrel"/>
    <property type="match status" value="1"/>
</dbReference>
<evidence type="ECO:0000256" key="1">
    <source>
        <dbReference type="ARBA" id="ARBA00006394"/>
    </source>
</evidence>
<sequence length="517" mass="57664">MRVNAPLAEGQERILTPEALRFVADLEQRFGQRRQQLLGLRADRQRRFNEGELPAFRPETAELRRTAWRVKQTPADLRGRRVEIVGPVDQQSVMSAFQSGASCFVMDFEDSHAPTWNGTLEGQLNLYDAVRGDFDRPDAGNGQDRGSDSSRIALSMRPRGWHLSETHLQVNGNPVSASLFDFGLFMFHNGLQLLEQGATPSFHLPKLESYIEAQLWSDLFAYTEESLGLNHGDICCTVAIETLPAAFEMDEMLYALRDYALGLDFGRRNYIFSFIKRFQADPARVLPEHKQITVDSGFVQACSRLLLETCYQRGAHATCAIAAAMPAEADSDAVKRLEADLAQPLTEGYDAVRVTHPGLVSLANRQLERCPSRADRRPTESAVSEADLLQPAQGTITASGFGDNISLALHYLAGWLGGQGTVMINHCLEDAASAEIARAQIWQWIQHPRGILEDGQEITIELFQQKLSQELERVRQEIGEPALTTDHYSTAAELLGELVDTNHFIEFLTLPAYHKLA</sequence>
<dbReference type="InterPro" id="IPR048355">
    <property type="entry name" value="MS_C"/>
</dbReference>
<feature type="domain" description="Malate synthase N-terminal" evidence="9">
    <location>
        <begin position="2"/>
        <end position="62"/>
    </location>
</feature>
<dbReference type="InterPro" id="IPR011076">
    <property type="entry name" value="Malate_synth_sf"/>
</dbReference>
<accession>A0A0F7K104</accession>
<dbReference type="FunFam" id="3.20.20.360:FF:000001">
    <property type="entry name" value="Malate synthase"/>
    <property type="match status" value="1"/>
</dbReference>
<evidence type="ECO:0000256" key="3">
    <source>
        <dbReference type="ARBA" id="ARBA00022435"/>
    </source>
</evidence>
<dbReference type="Pfam" id="PF20659">
    <property type="entry name" value="MS_C"/>
    <property type="match status" value="1"/>
</dbReference>
<evidence type="ECO:0000256" key="2">
    <source>
        <dbReference type="ARBA" id="ARBA00012636"/>
    </source>
</evidence>
<evidence type="ECO:0000256" key="5">
    <source>
        <dbReference type="ARBA" id="ARBA00022679"/>
    </source>
</evidence>
<keyword evidence="5" id="KW-0808">Transferase</keyword>
<dbReference type="PANTHER" id="PTHR42902:SF1">
    <property type="entry name" value="MALATE SYNTHASE 1-RELATED"/>
    <property type="match status" value="1"/>
</dbReference>
<gene>
    <name evidence="11" type="ORF">AAY24_10830</name>
</gene>
<dbReference type="InterPro" id="IPR048356">
    <property type="entry name" value="MS_N"/>
</dbReference>
<comment type="catalytic activity">
    <reaction evidence="6">
        <text>glyoxylate + acetyl-CoA + H2O = (S)-malate + CoA + H(+)</text>
        <dbReference type="Rhea" id="RHEA:18181"/>
        <dbReference type="ChEBI" id="CHEBI:15377"/>
        <dbReference type="ChEBI" id="CHEBI:15378"/>
        <dbReference type="ChEBI" id="CHEBI:15589"/>
        <dbReference type="ChEBI" id="CHEBI:36655"/>
        <dbReference type="ChEBI" id="CHEBI:57287"/>
        <dbReference type="ChEBI" id="CHEBI:57288"/>
        <dbReference type="EC" id="2.3.3.9"/>
    </reaction>
</comment>
<dbReference type="GO" id="GO:0006097">
    <property type="term" value="P:glyoxylate cycle"/>
    <property type="evidence" value="ECO:0007669"/>
    <property type="project" value="UniProtKB-KW"/>
</dbReference>
<dbReference type="GO" id="GO:0005737">
    <property type="term" value="C:cytoplasm"/>
    <property type="evidence" value="ECO:0007669"/>
    <property type="project" value="TreeGrafter"/>
</dbReference>
<dbReference type="KEGG" id="seds:AAY24_10830"/>
<feature type="domain" description="Malate synthase C-terminal" evidence="10">
    <location>
        <begin position="396"/>
        <end position="516"/>
    </location>
</feature>
<dbReference type="GO" id="GO:0006099">
    <property type="term" value="P:tricarboxylic acid cycle"/>
    <property type="evidence" value="ECO:0007669"/>
    <property type="project" value="UniProtKB-KW"/>
</dbReference>
<dbReference type="Gene3D" id="1.20.1220.12">
    <property type="entry name" value="Malate synthase, domain III"/>
    <property type="match status" value="1"/>
</dbReference>
<protein>
    <recommendedName>
        <fullName evidence="2">malate synthase</fullName>
        <ecNumber evidence="2">2.3.3.9</ecNumber>
    </recommendedName>
</protein>
<feature type="active site" description="Proton donor" evidence="7">
    <location>
        <position position="430"/>
    </location>
</feature>
<organism evidence="11 12">
    <name type="scientific">Sedimenticola thiotaurini</name>
    <dbReference type="NCBI Taxonomy" id="1543721"/>
    <lineage>
        <taxon>Bacteria</taxon>
        <taxon>Pseudomonadati</taxon>
        <taxon>Pseudomonadota</taxon>
        <taxon>Gammaproteobacteria</taxon>
        <taxon>Chromatiales</taxon>
        <taxon>Sedimenticolaceae</taxon>
        <taxon>Sedimenticola</taxon>
    </lineage>
</organism>